<proteinExistence type="predicted"/>
<dbReference type="InterPro" id="IPR020084">
    <property type="entry name" value="NUDIX_hydrolase_CS"/>
</dbReference>
<dbReference type="SUPFAM" id="SSF55811">
    <property type="entry name" value="Nudix"/>
    <property type="match status" value="1"/>
</dbReference>
<dbReference type="InterPro" id="IPR000086">
    <property type="entry name" value="NUDIX_hydrolase_dom"/>
</dbReference>
<dbReference type="PANTHER" id="PTHR21340">
    <property type="entry name" value="DIADENOSINE 5,5-P1,P4-TETRAPHOSPHATE PYROPHOSPHOHYDROLASE MUTT"/>
    <property type="match status" value="1"/>
</dbReference>
<dbReference type="PANTHER" id="PTHR21340:SF0">
    <property type="entry name" value="BIS(5'-NUCLEOSYL)-TETRAPHOSPHATASE [ASYMMETRICAL]"/>
    <property type="match status" value="1"/>
</dbReference>
<protein>
    <submittedName>
        <fullName evidence="3">NUDIX domain-containing protein</fullName>
    </submittedName>
</protein>
<organism evidence="3 4">
    <name type="scientific">Setomelanomma holmii</name>
    <dbReference type="NCBI Taxonomy" id="210430"/>
    <lineage>
        <taxon>Eukaryota</taxon>
        <taxon>Fungi</taxon>
        <taxon>Dikarya</taxon>
        <taxon>Ascomycota</taxon>
        <taxon>Pezizomycotina</taxon>
        <taxon>Dothideomycetes</taxon>
        <taxon>Pleosporomycetidae</taxon>
        <taxon>Pleosporales</taxon>
        <taxon>Pleosporineae</taxon>
        <taxon>Phaeosphaeriaceae</taxon>
        <taxon>Setomelanomma</taxon>
    </lineage>
</organism>
<keyword evidence="1" id="KW-0378">Hydrolase</keyword>
<dbReference type="OrthoDB" id="10259236at2759"/>
<gene>
    <name evidence="3" type="ORF">EK21DRAFT_60672</name>
</gene>
<reference evidence="3" key="1">
    <citation type="journal article" date="2020" name="Stud. Mycol.">
        <title>101 Dothideomycetes genomes: a test case for predicting lifestyles and emergence of pathogens.</title>
        <authorList>
            <person name="Haridas S."/>
            <person name="Albert R."/>
            <person name="Binder M."/>
            <person name="Bloem J."/>
            <person name="Labutti K."/>
            <person name="Salamov A."/>
            <person name="Andreopoulos B."/>
            <person name="Baker S."/>
            <person name="Barry K."/>
            <person name="Bills G."/>
            <person name="Bluhm B."/>
            <person name="Cannon C."/>
            <person name="Castanera R."/>
            <person name="Culley D."/>
            <person name="Daum C."/>
            <person name="Ezra D."/>
            <person name="Gonzalez J."/>
            <person name="Henrissat B."/>
            <person name="Kuo A."/>
            <person name="Liang C."/>
            <person name="Lipzen A."/>
            <person name="Lutzoni F."/>
            <person name="Magnuson J."/>
            <person name="Mondo S."/>
            <person name="Nolan M."/>
            <person name="Ohm R."/>
            <person name="Pangilinan J."/>
            <person name="Park H.-J."/>
            <person name="Ramirez L."/>
            <person name="Alfaro M."/>
            <person name="Sun H."/>
            <person name="Tritt A."/>
            <person name="Yoshinaga Y."/>
            <person name="Zwiers L.-H."/>
            <person name="Turgeon B."/>
            <person name="Goodwin S."/>
            <person name="Spatafora J."/>
            <person name="Crous P."/>
            <person name="Grigoriev I."/>
        </authorList>
    </citation>
    <scope>NUCLEOTIDE SEQUENCE</scope>
    <source>
        <strain evidence="3">CBS 110217</strain>
    </source>
</reference>
<dbReference type="GO" id="GO:0004081">
    <property type="term" value="F:bis(5'-nucleosyl)-tetraphosphatase (asymmetrical) activity"/>
    <property type="evidence" value="ECO:0007669"/>
    <property type="project" value="TreeGrafter"/>
</dbReference>
<evidence type="ECO:0000313" key="3">
    <source>
        <dbReference type="EMBL" id="KAF2032569.1"/>
    </source>
</evidence>
<comment type="caution">
    <text evidence="3">The sequence shown here is derived from an EMBL/GenBank/DDBJ whole genome shotgun (WGS) entry which is preliminary data.</text>
</comment>
<dbReference type="Pfam" id="PF00293">
    <property type="entry name" value="NUDIX"/>
    <property type="match status" value="1"/>
</dbReference>
<keyword evidence="4" id="KW-1185">Reference proteome</keyword>
<dbReference type="EMBL" id="ML978172">
    <property type="protein sequence ID" value="KAF2032569.1"/>
    <property type="molecule type" value="Genomic_DNA"/>
</dbReference>
<evidence type="ECO:0000259" key="2">
    <source>
        <dbReference type="Pfam" id="PF00293"/>
    </source>
</evidence>
<sequence>MAQSSFSTSQYTSADFVESCGAILFDLSAKANKKVCLVNHLNSNQWLLAKGRRNINETRKDAAIREVIEETGYRCHLLPLRLPTRACSADEPSDIPDEARVRTGVTELFMCTVRQLSVGKGVKIISWFVATLDEGAHEGKGVGEEKFKAEFFACSEAVEKLYFETDREVLRTAIELVVITIG</sequence>
<dbReference type="Proteomes" id="UP000799777">
    <property type="component" value="Unassembled WGS sequence"/>
</dbReference>
<accession>A0A9P4HE47</accession>
<dbReference type="GO" id="GO:0006167">
    <property type="term" value="P:AMP biosynthetic process"/>
    <property type="evidence" value="ECO:0007669"/>
    <property type="project" value="TreeGrafter"/>
</dbReference>
<evidence type="ECO:0000313" key="4">
    <source>
        <dbReference type="Proteomes" id="UP000799777"/>
    </source>
</evidence>
<feature type="domain" description="Nudix hydrolase" evidence="2">
    <location>
        <begin position="33"/>
        <end position="80"/>
    </location>
</feature>
<dbReference type="InterPro" id="IPR015797">
    <property type="entry name" value="NUDIX_hydrolase-like_dom_sf"/>
</dbReference>
<dbReference type="InterPro" id="IPR051325">
    <property type="entry name" value="Nudix_hydrolase_domain"/>
</dbReference>
<dbReference type="Gene3D" id="3.90.79.10">
    <property type="entry name" value="Nucleoside Triphosphate Pyrophosphohydrolase"/>
    <property type="match status" value="1"/>
</dbReference>
<dbReference type="PROSITE" id="PS00893">
    <property type="entry name" value="NUDIX_BOX"/>
    <property type="match status" value="1"/>
</dbReference>
<name>A0A9P4HE47_9PLEO</name>
<dbReference type="AlphaFoldDB" id="A0A9P4HE47"/>
<evidence type="ECO:0000256" key="1">
    <source>
        <dbReference type="ARBA" id="ARBA00022801"/>
    </source>
</evidence>
<dbReference type="GO" id="GO:0006754">
    <property type="term" value="P:ATP biosynthetic process"/>
    <property type="evidence" value="ECO:0007669"/>
    <property type="project" value="TreeGrafter"/>
</dbReference>